<evidence type="ECO:0000313" key="3">
    <source>
        <dbReference type="EMBL" id="ANC50341.1"/>
    </source>
</evidence>
<dbReference type="Pfam" id="PF13975">
    <property type="entry name" value="gag-asp_proteas"/>
    <property type="match status" value="1"/>
</dbReference>
<keyword evidence="1" id="KW-0378">Hydrolase</keyword>
<dbReference type="CDD" id="cd05483">
    <property type="entry name" value="retropepsin_like_bacteria"/>
    <property type="match status" value="1"/>
</dbReference>
<dbReference type="NCBIfam" id="TIGR02281">
    <property type="entry name" value="clan_AA_DTGA"/>
    <property type="match status" value="1"/>
</dbReference>
<name>A0A161I433_9SPHN</name>
<dbReference type="AlphaFoldDB" id="A0A161I433"/>
<evidence type="ECO:0000313" key="4">
    <source>
        <dbReference type="Proteomes" id="UP000059113"/>
    </source>
</evidence>
<keyword evidence="4" id="KW-1185">Reference proteome</keyword>
<dbReference type="GO" id="GO:0006508">
    <property type="term" value="P:proteolysis"/>
    <property type="evidence" value="ECO:0007669"/>
    <property type="project" value="UniProtKB-KW"/>
</dbReference>
<dbReference type="KEGG" id="ery:CP97_14655"/>
<dbReference type="PROSITE" id="PS50175">
    <property type="entry name" value="ASP_PROT_RETROV"/>
    <property type="match status" value="1"/>
</dbReference>
<dbReference type="PROSITE" id="PS00141">
    <property type="entry name" value="ASP_PROTEASE"/>
    <property type="match status" value="1"/>
</dbReference>
<protein>
    <submittedName>
        <fullName evidence="3">Aspartyl protease-like protein</fullName>
    </submittedName>
</protein>
<evidence type="ECO:0000259" key="2">
    <source>
        <dbReference type="PROSITE" id="PS50175"/>
    </source>
</evidence>
<dbReference type="RefSeq" id="WP_053106536.1">
    <property type="nucleotide sequence ID" value="NZ_CP011310.1"/>
</dbReference>
<dbReference type="Gene3D" id="2.40.70.10">
    <property type="entry name" value="Acid Proteases"/>
    <property type="match status" value="1"/>
</dbReference>
<dbReference type="InterPro" id="IPR001995">
    <property type="entry name" value="Peptidase_A2_cat"/>
</dbReference>
<accession>A0A161I433</accession>
<dbReference type="InterPro" id="IPR011969">
    <property type="entry name" value="Clan_AA_Asp_peptidase_C"/>
</dbReference>
<dbReference type="EMBL" id="CP011310">
    <property type="protein sequence ID" value="ANC50341.1"/>
    <property type="molecule type" value="Genomic_DNA"/>
</dbReference>
<gene>
    <name evidence="3" type="ORF">CP97_14655</name>
</gene>
<dbReference type="InterPro" id="IPR021109">
    <property type="entry name" value="Peptidase_aspartic_dom_sf"/>
</dbReference>
<proteinExistence type="predicted"/>
<dbReference type="Proteomes" id="UP000059113">
    <property type="component" value="Chromosome"/>
</dbReference>
<dbReference type="STRING" id="1648404.CP97_14655"/>
<dbReference type="InterPro" id="IPR034122">
    <property type="entry name" value="Retropepsin-like_bacterial"/>
</dbReference>
<reference evidence="4" key="2">
    <citation type="submission" date="2015-04" db="EMBL/GenBank/DDBJ databases">
        <title>The complete genome sequence of Erythrobacter sp. s21-N3.</title>
        <authorList>
            <person name="Zhuang L."/>
            <person name="Liu Y."/>
            <person name="Shao Z."/>
        </authorList>
    </citation>
    <scope>NUCLEOTIDE SEQUENCE [LARGE SCALE GENOMIC DNA]</scope>
    <source>
        <strain evidence="4">s21-N3</strain>
    </source>
</reference>
<keyword evidence="3" id="KW-0645">Protease</keyword>
<evidence type="ECO:0000256" key="1">
    <source>
        <dbReference type="ARBA" id="ARBA00022801"/>
    </source>
</evidence>
<organism evidence="3 4">
    <name type="scientific">Aurantiacibacter atlanticus</name>
    <dbReference type="NCBI Taxonomy" id="1648404"/>
    <lineage>
        <taxon>Bacteria</taxon>
        <taxon>Pseudomonadati</taxon>
        <taxon>Pseudomonadota</taxon>
        <taxon>Alphaproteobacteria</taxon>
        <taxon>Sphingomonadales</taxon>
        <taxon>Erythrobacteraceae</taxon>
        <taxon>Aurantiacibacter</taxon>
    </lineage>
</organism>
<feature type="domain" description="Peptidase A2" evidence="2">
    <location>
        <begin position="86"/>
        <end position="165"/>
    </location>
</feature>
<reference evidence="3 4" key="1">
    <citation type="journal article" date="2015" name="Int. J. Syst. Evol. Microbiol.">
        <title>Erythrobacter atlanticus sp. nov., a bacterium from ocean sediment able to degrade polycyclic aromatic hydrocarbons.</title>
        <authorList>
            <person name="Zhuang L."/>
            <person name="Liu Y."/>
            <person name="Wang L."/>
            <person name="Wang W."/>
            <person name="Shao Z."/>
        </authorList>
    </citation>
    <scope>NUCLEOTIDE SEQUENCE [LARGE SCALE GENOMIC DNA]</scope>
    <source>
        <strain evidence="4">s21-N3</strain>
    </source>
</reference>
<dbReference type="GO" id="GO:0004190">
    <property type="term" value="F:aspartic-type endopeptidase activity"/>
    <property type="evidence" value="ECO:0007669"/>
    <property type="project" value="InterPro"/>
</dbReference>
<dbReference type="SUPFAM" id="SSF50630">
    <property type="entry name" value="Acid proteases"/>
    <property type="match status" value="1"/>
</dbReference>
<dbReference type="InterPro" id="IPR001969">
    <property type="entry name" value="Aspartic_peptidase_AS"/>
</dbReference>
<sequence>MDIRIPLAGVLVAGGLLGLAMPMIADDDAAQGSVADGAQVDGHGDGETLAMVGSGAGSATWATETVLDRASDGHFYADVVVDGTTARMMVDTGASVIALTGEDAAAMGLYWDASEVGPVARGASGAVHGVQTRLNRVTVGNFEAHDVEALIIPEGLGISLLGQSFLSTVQSVEIADDRMMLES</sequence>